<comment type="caution">
    <text evidence="3">The sequence shown here is derived from an EMBL/GenBank/DDBJ whole genome shotgun (WGS) entry which is preliminary data.</text>
</comment>
<feature type="region of interest" description="Disordered" evidence="1">
    <location>
        <begin position="1"/>
        <end position="29"/>
    </location>
</feature>
<evidence type="ECO:0000313" key="4">
    <source>
        <dbReference type="Proteomes" id="UP000824998"/>
    </source>
</evidence>
<dbReference type="OrthoDB" id="3596604at2759"/>
<evidence type="ECO:0000256" key="1">
    <source>
        <dbReference type="SAM" id="MobiDB-lite"/>
    </source>
</evidence>
<feature type="compositionally biased region" description="Polar residues" evidence="1">
    <location>
        <begin position="64"/>
        <end position="75"/>
    </location>
</feature>
<evidence type="ECO:0000313" key="3">
    <source>
        <dbReference type="EMBL" id="KAG9230054.1"/>
    </source>
</evidence>
<proteinExistence type="predicted"/>
<feature type="region of interest" description="Disordered" evidence="1">
    <location>
        <begin position="64"/>
        <end position="94"/>
    </location>
</feature>
<feature type="transmembrane region" description="Helical" evidence="2">
    <location>
        <begin position="134"/>
        <end position="153"/>
    </location>
</feature>
<feature type="transmembrane region" description="Helical" evidence="2">
    <location>
        <begin position="559"/>
        <end position="583"/>
    </location>
</feature>
<name>A0A9P8C185_9HELO</name>
<evidence type="ECO:0000256" key="2">
    <source>
        <dbReference type="SAM" id="Phobius"/>
    </source>
</evidence>
<sequence length="644" mass="70729">MSGLGYNRVNPFSPLGDMRSGGGAASASTGPVYYDSPQAYQQQWGAYHGDLGSPEIELMQSRPSIGQHMSSTSSGHEAGPTLFPPNSIDSTPRIDSERQSFLPNFQDPLGRLDTTLNAHDVPYKDHSSRQLKHILLGMSTRWVFTVLLCAAYAVSTIQWKKRGPQTPNEKKMFNAIITGISIALGLNIASAFKDIALNMRWVILGMKKRSLKEVDLILSADSMLKIFRLAIVSKRPLVIIACLAWLFINILAQSGLAMISLTFSWETGNNSVSIRPGEVTAPNMDHFYSYSASVMSDPSNITTQDEMYTAHLYGGLPTNYGVNFSGTAPVPGQLYTSRDSFVFWNNRTTQNQMEYYFYDSPPASINLWSSYATVTSRMVAAEYKCKSYQVTGNGTGNSTNIIVEDVGDVFISHKSANSITFFTEKETNTTNNQCGSPRCSIVEAFEASDTDPWYYKCNITVTPTANDPDNITYISDKMAAIAGSAIAQIGYTDDGQEAQIYPKGSYWGEPVGGDESAIGSLIATYALGSLAMAAIYNPPRTHWGMAPTQGNLLVVGHRYFFYIILGLIAACHFLFLLIVAVLANKAKIGPDSHLEMSLLLRPIAESLEGLRSNGKDTKAYQLAVESTKARYEKQENERWVLNTS</sequence>
<reference evidence="3" key="1">
    <citation type="journal article" date="2021" name="IMA Fungus">
        <title>Genomic characterization of three marine fungi, including Emericellopsis atlantica sp. nov. with signatures of a generalist lifestyle and marine biomass degradation.</title>
        <authorList>
            <person name="Hagestad O.C."/>
            <person name="Hou L."/>
            <person name="Andersen J.H."/>
            <person name="Hansen E.H."/>
            <person name="Altermark B."/>
            <person name="Li C."/>
            <person name="Kuhnert E."/>
            <person name="Cox R.J."/>
            <person name="Crous P.W."/>
            <person name="Spatafora J.W."/>
            <person name="Lail K."/>
            <person name="Amirebrahimi M."/>
            <person name="Lipzen A."/>
            <person name="Pangilinan J."/>
            <person name="Andreopoulos W."/>
            <person name="Hayes R.D."/>
            <person name="Ng V."/>
            <person name="Grigoriev I.V."/>
            <person name="Jackson S.A."/>
            <person name="Sutton T.D.S."/>
            <person name="Dobson A.D.W."/>
            <person name="Rama T."/>
        </authorList>
    </citation>
    <scope>NUCLEOTIDE SEQUENCE</scope>
    <source>
        <strain evidence="3">TRa018bII</strain>
    </source>
</reference>
<dbReference type="AlphaFoldDB" id="A0A9P8C185"/>
<gene>
    <name evidence="3" type="ORF">BJ875DRAFT_168895</name>
</gene>
<keyword evidence="4" id="KW-1185">Reference proteome</keyword>
<organism evidence="3 4">
    <name type="scientific">Amylocarpus encephaloides</name>
    <dbReference type="NCBI Taxonomy" id="45428"/>
    <lineage>
        <taxon>Eukaryota</taxon>
        <taxon>Fungi</taxon>
        <taxon>Dikarya</taxon>
        <taxon>Ascomycota</taxon>
        <taxon>Pezizomycotina</taxon>
        <taxon>Leotiomycetes</taxon>
        <taxon>Helotiales</taxon>
        <taxon>Helotiales incertae sedis</taxon>
        <taxon>Amylocarpus</taxon>
    </lineage>
</organism>
<feature type="transmembrane region" description="Helical" evidence="2">
    <location>
        <begin position="237"/>
        <end position="265"/>
    </location>
</feature>
<dbReference type="EMBL" id="MU251705">
    <property type="protein sequence ID" value="KAG9230054.1"/>
    <property type="molecule type" value="Genomic_DNA"/>
</dbReference>
<accession>A0A9P8C185</accession>
<dbReference type="Proteomes" id="UP000824998">
    <property type="component" value="Unassembled WGS sequence"/>
</dbReference>
<keyword evidence="2" id="KW-0472">Membrane</keyword>
<keyword evidence="2" id="KW-0812">Transmembrane</keyword>
<protein>
    <submittedName>
        <fullName evidence="3">Uncharacterized protein</fullName>
    </submittedName>
</protein>
<keyword evidence="2" id="KW-1133">Transmembrane helix</keyword>
<feature type="transmembrane region" description="Helical" evidence="2">
    <location>
        <begin position="173"/>
        <end position="192"/>
    </location>
</feature>